<gene>
    <name evidence="1" type="ORF">Dsin_001967</name>
</gene>
<evidence type="ECO:0000313" key="2">
    <source>
        <dbReference type="Proteomes" id="UP001281410"/>
    </source>
</evidence>
<dbReference type="EMBL" id="JANJYJ010000001">
    <property type="protein sequence ID" value="KAK3230086.1"/>
    <property type="molecule type" value="Genomic_DNA"/>
</dbReference>
<dbReference type="AlphaFoldDB" id="A0AAE0B5D4"/>
<keyword evidence="2" id="KW-1185">Reference proteome</keyword>
<protein>
    <recommendedName>
        <fullName evidence="3">Beta-galactosidase</fullName>
    </recommendedName>
</protein>
<accession>A0AAE0B5D4</accession>
<evidence type="ECO:0000313" key="1">
    <source>
        <dbReference type="EMBL" id="KAK3230086.1"/>
    </source>
</evidence>
<name>A0AAE0B5D4_9ROSI</name>
<reference evidence="1" key="1">
    <citation type="journal article" date="2023" name="Plant J.">
        <title>Genome sequences and population genomics provide insights into the demographic history, inbreeding, and mutation load of two 'living fossil' tree species of Dipteronia.</title>
        <authorList>
            <person name="Feng Y."/>
            <person name="Comes H.P."/>
            <person name="Chen J."/>
            <person name="Zhu S."/>
            <person name="Lu R."/>
            <person name="Zhang X."/>
            <person name="Li P."/>
            <person name="Qiu J."/>
            <person name="Olsen K.M."/>
            <person name="Qiu Y."/>
        </authorList>
    </citation>
    <scope>NUCLEOTIDE SEQUENCE</scope>
    <source>
        <strain evidence="1">NBL</strain>
    </source>
</reference>
<proteinExistence type="predicted"/>
<organism evidence="1 2">
    <name type="scientific">Dipteronia sinensis</name>
    <dbReference type="NCBI Taxonomy" id="43782"/>
    <lineage>
        <taxon>Eukaryota</taxon>
        <taxon>Viridiplantae</taxon>
        <taxon>Streptophyta</taxon>
        <taxon>Embryophyta</taxon>
        <taxon>Tracheophyta</taxon>
        <taxon>Spermatophyta</taxon>
        <taxon>Magnoliopsida</taxon>
        <taxon>eudicotyledons</taxon>
        <taxon>Gunneridae</taxon>
        <taxon>Pentapetalae</taxon>
        <taxon>rosids</taxon>
        <taxon>malvids</taxon>
        <taxon>Sapindales</taxon>
        <taxon>Sapindaceae</taxon>
        <taxon>Hippocastanoideae</taxon>
        <taxon>Acereae</taxon>
        <taxon>Dipteronia</taxon>
    </lineage>
</organism>
<evidence type="ECO:0008006" key="3">
    <source>
        <dbReference type="Google" id="ProtNLM"/>
    </source>
</evidence>
<sequence length="78" mass="8553">MEGGADSIESYVFWNGHELSPGKDGHSEANEEGEAFCLTGRSHHLVTSFGRFFSNIKSIKLPTGGGSTRFEEQLVHLK</sequence>
<comment type="caution">
    <text evidence="1">The sequence shown here is derived from an EMBL/GenBank/DDBJ whole genome shotgun (WGS) entry which is preliminary data.</text>
</comment>
<dbReference type="Proteomes" id="UP001281410">
    <property type="component" value="Unassembled WGS sequence"/>
</dbReference>